<feature type="region of interest" description="Disordered" evidence="4">
    <location>
        <begin position="475"/>
        <end position="549"/>
    </location>
</feature>
<evidence type="ECO:0000256" key="5">
    <source>
        <dbReference type="SAM" id="Phobius"/>
    </source>
</evidence>
<keyword evidence="1" id="KW-1015">Disulfide bond</keyword>
<feature type="compositionally biased region" description="Basic and acidic residues" evidence="4">
    <location>
        <begin position="394"/>
        <end position="407"/>
    </location>
</feature>
<evidence type="ECO:0000313" key="7">
    <source>
        <dbReference type="EMBL" id="KAK7475997.1"/>
    </source>
</evidence>
<proteinExistence type="predicted"/>
<evidence type="ECO:0000256" key="4">
    <source>
        <dbReference type="SAM" id="MobiDB-lite"/>
    </source>
</evidence>
<dbReference type="PANTHER" id="PTHR11890:SF44">
    <property type="entry name" value="X-LINKED INTERLEUKIN-1 RECEPTOR ACCESSORY PROTEIN-LIKE 2"/>
    <property type="match status" value="1"/>
</dbReference>
<evidence type="ECO:0000256" key="2">
    <source>
        <dbReference type="ARBA" id="ARBA00023180"/>
    </source>
</evidence>
<keyword evidence="3" id="KW-0393">Immunoglobulin domain</keyword>
<evidence type="ECO:0000313" key="8">
    <source>
        <dbReference type="Proteomes" id="UP001519460"/>
    </source>
</evidence>
<evidence type="ECO:0000256" key="3">
    <source>
        <dbReference type="ARBA" id="ARBA00023319"/>
    </source>
</evidence>
<protein>
    <recommendedName>
        <fullName evidence="6">Immunoglobulin domain-containing protein</fullName>
    </recommendedName>
</protein>
<feature type="transmembrane region" description="Helical" evidence="5">
    <location>
        <begin position="213"/>
        <end position="232"/>
    </location>
</feature>
<evidence type="ECO:0000259" key="6">
    <source>
        <dbReference type="SMART" id="SM00409"/>
    </source>
</evidence>
<feature type="domain" description="Immunoglobulin" evidence="6">
    <location>
        <begin position="102"/>
        <end position="200"/>
    </location>
</feature>
<dbReference type="Proteomes" id="UP001519460">
    <property type="component" value="Unassembled WGS sequence"/>
</dbReference>
<dbReference type="InterPro" id="IPR013783">
    <property type="entry name" value="Ig-like_fold"/>
</dbReference>
<dbReference type="InterPro" id="IPR015621">
    <property type="entry name" value="IL-1_rcpt_fam"/>
</dbReference>
<keyword evidence="2" id="KW-0325">Glycoprotein</keyword>
<dbReference type="EMBL" id="JACVVK020000388">
    <property type="protein sequence ID" value="KAK7475997.1"/>
    <property type="molecule type" value="Genomic_DNA"/>
</dbReference>
<dbReference type="SMART" id="SM00409">
    <property type="entry name" value="IG"/>
    <property type="match status" value="2"/>
</dbReference>
<dbReference type="SUPFAM" id="SSF48726">
    <property type="entry name" value="Immunoglobulin"/>
    <property type="match status" value="1"/>
</dbReference>
<dbReference type="InterPro" id="IPR003599">
    <property type="entry name" value="Ig_sub"/>
</dbReference>
<dbReference type="Gene3D" id="2.60.40.10">
    <property type="entry name" value="Immunoglobulins"/>
    <property type="match status" value="2"/>
</dbReference>
<organism evidence="7 8">
    <name type="scientific">Batillaria attramentaria</name>
    <dbReference type="NCBI Taxonomy" id="370345"/>
    <lineage>
        <taxon>Eukaryota</taxon>
        <taxon>Metazoa</taxon>
        <taxon>Spiralia</taxon>
        <taxon>Lophotrochozoa</taxon>
        <taxon>Mollusca</taxon>
        <taxon>Gastropoda</taxon>
        <taxon>Caenogastropoda</taxon>
        <taxon>Sorbeoconcha</taxon>
        <taxon>Cerithioidea</taxon>
        <taxon>Batillariidae</taxon>
        <taxon>Batillaria</taxon>
    </lineage>
</organism>
<sequence>MTFSDDRPVGVEGAIWSCVDNTTSFLWYKLVNGTRVPFPTEEEAERMQCCDRNQTLIFNSLRKSDNGTYVFVASNGTAEVSGNFTLRVYCKNPDPKLIYKGEAVQHVHLGSRKSLRCAGDFGPCPYEAVGRMQWMWEDAYGKQPWIENTSNWNVVCDHQLHDCNLTVLSVTEADFAGTFICVLFTTAKTGAHRNFTIRLQPPVNKADALPGKIAGSVLGTVVVISVILFFVWRYHGDYIMFKCRRQPRRGECRYDTVVVHGDDHEQFVKDVINPQLKNRGYDVLEETARLGRLEVFENAEAVSDSYSVILSFSASELRAGQGIFLTNIAKITHRYDNVVVIRTDDDDHGDQSPAATTSENRVAEEEDGSSRLLAKPSDPHATNCLEHAATPSADRVEERVTRVEDNNVRQQAGKHPRPESVWKHEAFKSVKILTWPKCLDDTTLNADNSSSSVALGSSRKMNKFWYSLFNHLPKPSNDREAPGRSSRNSRSSSSSQRKLLDSHNRSSSRTSDFAVSRQQDHSAISDVETSNVALHGKEKHSKDISLRLSGSQADVVPEDDEVFEVRIDVHHSSPPCSPVHNTLEHLSVDSEPESLHEVPPAVKDYRDAAPEMHAAPFWNLTRPPQLDAIPGVDQQTTLTVIPEPHQQ</sequence>
<keyword evidence="8" id="KW-1185">Reference proteome</keyword>
<accession>A0ABD0JNF7</accession>
<dbReference type="AlphaFoldDB" id="A0ABD0JNF7"/>
<comment type="caution">
    <text evidence="7">The sequence shown here is derived from an EMBL/GenBank/DDBJ whole genome shotgun (WGS) entry which is preliminary data.</text>
</comment>
<feature type="region of interest" description="Disordered" evidence="4">
    <location>
        <begin position="343"/>
        <end position="420"/>
    </location>
</feature>
<feature type="compositionally biased region" description="Polar residues" evidence="4">
    <location>
        <begin position="505"/>
        <end position="517"/>
    </location>
</feature>
<reference evidence="7 8" key="1">
    <citation type="journal article" date="2023" name="Sci. Data">
        <title>Genome assembly of the Korean intertidal mud-creeper Batillaria attramentaria.</title>
        <authorList>
            <person name="Patra A.K."/>
            <person name="Ho P.T."/>
            <person name="Jun S."/>
            <person name="Lee S.J."/>
            <person name="Kim Y."/>
            <person name="Won Y.J."/>
        </authorList>
    </citation>
    <scope>NUCLEOTIDE SEQUENCE [LARGE SCALE GENOMIC DNA]</scope>
    <source>
        <strain evidence="7">Wonlab-2016</strain>
    </source>
</reference>
<dbReference type="PANTHER" id="PTHR11890">
    <property type="entry name" value="INTERLEUKIN-1 RECEPTOR FAMILY MEMBER"/>
    <property type="match status" value="1"/>
</dbReference>
<name>A0ABD0JNF7_9CAEN</name>
<gene>
    <name evidence="7" type="ORF">BaRGS_00032764</name>
</gene>
<feature type="domain" description="Immunoglobulin" evidence="6">
    <location>
        <begin position="8"/>
        <end position="89"/>
    </location>
</feature>
<keyword evidence="5" id="KW-0472">Membrane</keyword>
<keyword evidence="5" id="KW-1133">Transmembrane helix</keyword>
<keyword evidence="5" id="KW-0812">Transmembrane</keyword>
<dbReference type="InterPro" id="IPR036179">
    <property type="entry name" value="Ig-like_dom_sf"/>
</dbReference>
<feature type="compositionally biased region" description="Low complexity" evidence="4">
    <location>
        <begin position="484"/>
        <end position="497"/>
    </location>
</feature>
<evidence type="ECO:0000256" key="1">
    <source>
        <dbReference type="ARBA" id="ARBA00023157"/>
    </source>
</evidence>